<organism evidence="4 5">
    <name type="scientific">Cutaneotrichosporon cavernicola</name>
    <dbReference type="NCBI Taxonomy" id="279322"/>
    <lineage>
        <taxon>Eukaryota</taxon>
        <taxon>Fungi</taxon>
        <taxon>Dikarya</taxon>
        <taxon>Basidiomycota</taxon>
        <taxon>Agaricomycotina</taxon>
        <taxon>Tremellomycetes</taxon>
        <taxon>Trichosporonales</taxon>
        <taxon>Trichosporonaceae</taxon>
        <taxon>Cutaneotrichosporon</taxon>
    </lineage>
</organism>
<dbReference type="GeneID" id="85496912"/>
<accession>A0AA48L6U8</accession>
<keyword evidence="1" id="KW-0343">GTPase activation</keyword>
<dbReference type="PANTHER" id="PTHR23176">
    <property type="entry name" value="RHO/RAC/CDC GTPASE-ACTIVATING PROTEIN"/>
    <property type="match status" value="1"/>
</dbReference>
<evidence type="ECO:0000313" key="5">
    <source>
        <dbReference type="Proteomes" id="UP001233271"/>
    </source>
</evidence>
<evidence type="ECO:0000256" key="1">
    <source>
        <dbReference type="ARBA" id="ARBA00022468"/>
    </source>
</evidence>
<dbReference type="InterPro" id="IPR027267">
    <property type="entry name" value="AH/BAR_dom_sf"/>
</dbReference>
<dbReference type="InterPro" id="IPR050729">
    <property type="entry name" value="Rho-GAP"/>
</dbReference>
<protein>
    <recommendedName>
        <fullName evidence="3">Rho-GAP domain-containing protein</fullName>
    </recommendedName>
</protein>
<dbReference type="SMART" id="SM00324">
    <property type="entry name" value="RhoGAP"/>
    <property type="match status" value="1"/>
</dbReference>
<dbReference type="SUPFAM" id="SSF103657">
    <property type="entry name" value="BAR/IMD domain-like"/>
    <property type="match status" value="1"/>
</dbReference>
<dbReference type="PROSITE" id="PS50238">
    <property type="entry name" value="RHOGAP"/>
    <property type="match status" value="1"/>
</dbReference>
<evidence type="ECO:0000256" key="2">
    <source>
        <dbReference type="SAM" id="MobiDB-lite"/>
    </source>
</evidence>
<feature type="compositionally biased region" description="Polar residues" evidence="2">
    <location>
        <begin position="46"/>
        <end position="69"/>
    </location>
</feature>
<keyword evidence="5" id="KW-1185">Reference proteome</keyword>
<evidence type="ECO:0000259" key="3">
    <source>
        <dbReference type="PROSITE" id="PS50238"/>
    </source>
</evidence>
<dbReference type="RefSeq" id="XP_060458307.1">
    <property type="nucleotide sequence ID" value="XM_060601854.1"/>
</dbReference>
<dbReference type="EMBL" id="AP028216">
    <property type="protein sequence ID" value="BEI93042.1"/>
    <property type="molecule type" value="Genomic_DNA"/>
</dbReference>
<proteinExistence type="predicted"/>
<feature type="region of interest" description="Disordered" evidence="2">
    <location>
        <begin position="1"/>
        <end position="94"/>
    </location>
</feature>
<dbReference type="FunFam" id="1.10.555.10:FF:000077">
    <property type="entry name" value="GTPase activating protein"/>
    <property type="match status" value="1"/>
</dbReference>
<dbReference type="GO" id="GO:0007165">
    <property type="term" value="P:signal transduction"/>
    <property type="evidence" value="ECO:0007669"/>
    <property type="project" value="InterPro"/>
</dbReference>
<dbReference type="Pfam" id="PF00620">
    <property type="entry name" value="RhoGAP"/>
    <property type="match status" value="1"/>
</dbReference>
<dbReference type="AlphaFoldDB" id="A0AA48L6U8"/>
<feature type="domain" description="Rho-GAP" evidence="3">
    <location>
        <begin position="474"/>
        <end position="666"/>
    </location>
</feature>
<sequence length="682" mass="74769">MDNYHDGVYGGSDFDYRPRYGSAGYGADPGSQNSGQPTPPPLLMHASSSSNGAGVTSPSDQVSGGSSAVPTPGPGQSGPRRMSTSSRIEGKDEPIGFDEGILRGLCDMDCALPLLADRIKQSIATCKQVGTFFRQRSDVEEKYARGLTDVARTSNEVYSKADCKAGSFVASFQAALRLQEQLAQNRLRFSQRLNEMSEEMFALSREGERQRKQHKDNGTRLQNILQDSETVMDKAKGRFDQTAEELERILVAKEGESFRDAGMRSANAANAAAGNGLPQGSGKKGIGKAMTKGLFKGKNPAQMAKHEDDVRARMALTSEAFRKACLESQALRQEYFNHQLPRIVRLLKDCADELDNGMQYHLTRYAYMYESTVVSEGTLLSPRDPEDAGMKAIFDLIDNRSDFRAYMQNYAVARNAPRGPRREGLYDEGYLPPISNGNGNLPQPQTQTGTSPASTADMYVSPGIPANSGATFGVDLGDQLARDGTEVPKVVIKCAEAIEAYGLDSVGIYRLSGTTSKVTALKNALDKDVDGVDIMDEAWSSDINEVSGALKLWFRELPEPLLTYGLYHGFIDAAKKDIDRLRHIRLHEQVNDLPDPNYATLKYFMGHLDKVRRHEGVNQMSASNLSIVFGPTLLGAPPEEGGLKLEDMSYQCKAIETILEKYHEIFVEEEDEAEDGAAQAQQ</sequence>
<dbReference type="GO" id="GO:0005096">
    <property type="term" value="F:GTPase activator activity"/>
    <property type="evidence" value="ECO:0007669"/>
    <property type="project" value="UniProtKB-KW"/>
</dbReference>
<dbReference type="Gene3D" id="1.20.1270.60">
    <property type="entry name" value="Arfaptin homology (AH) domain/BAR domain"/>
    <property type="match status" value="1"/>
</dbReference>
<dbReference type="Proteomes" id="UP001233271">
    <property type="component" value="Chromosome 5"/>
</dbReference>
<dbReference type="InterPro" id="IPR001060">
    <property type="entry name" value="FCH_dom"/>
</dbReference>
<dbReference type="Gene3D" id="1.10.555.10">
    <property type="entry name" value="Rho GTPase activation protein"/>
    <property type="match status" value="1"/>
</dbReference>
<feature type="compositionally biased region" description="Polar residues" evidence="2">
    <location>
        <begin position="435"/>
        <end position="454"/>
    </location>
</feature>
<gene>
    <name evidence="4" type="ORF">CcaverHIS019_0506700</name>
</gene>
<dbReference type="KEGG" id="ccac:CcaHIS019_0506700"/>
<dbReference type="Pfam" id="PF00611">
    <property type="entry name" value="FCH"/>
    <property type="match status" value="1"/>
</dbReference>
<dbReference type="InterPro" id="IPR000198">
    <property type="entry name" value="RhoGAP_dom"/>
</dbReference>
<dbReference type="SUPFAM" id="SSF48350">
    <property type="entry name" value="GTPase activation domain, GAP"/>
    <property type="match status" value="1"/>
</dbReference>
<evidence type="ECO:0000313" key="4">
    <source>
        <dbReference type="EMBL" id="BEI93042.1"/>
    </source>
</evidence>
<reference evidence="4" key="1">
    <citation type="journal article" date="2023" name="BMC Genomics">
        <title>Chromosome-level genome assemblies of Cutaneotrichosporon spp. (Trichosporonales, Basidiomycota) reveal imbalanced evolution between nucleotide sequences and chromosome synteny.</title>
        <authorList>
            <person name="Kobayashi Y."/>
            <person name="Kayamori A."/>
            <person name="Aoki K."/>
            <person name="Shiwa Y."/>
            <person name="Matsutani M."/>
            <person name="Fujita N."/>
            <person name="Sugita T."/>
            <person name="Iwasaki W."/>
            <person name="Tanaka N."/>
            <person name="Takashima M."/>
        </authorList>
    </citation>
    <scope>NUCLEOTIDE SEQUENCE</scope>
    <source>
        <strain evidence="4">HIS019</strain>
    </source>
</reference>
<dbReference type="InterPro" id="IPR008936">
    <property type="entry name" value="Rho_GTPase_activation_prot"/>
</dbReference>
<dbReference type="PANTHER" id="PTHR23176:SF134">
    <property type="entry name" value="RHO-TYPE GTPASE-ACTIVATING PROTEIN"/>
    <property type="match status" value="1"/>
</dbReference>
<feature type="region of interest" description="Disordered" evidence="2">
    <location>
        <begin position="417"/>
        <end position="454"/>
    </location>
</feature>
<dbReference type="GO" id="GO:0005737">
    <property type="term" value="C:cytoplasm"/>
    <property type="evidence" value="ECO:0007669"/>
    <property type="project" value="TreeGrafter"/>
</dbReference>
<name>A0AA48L6U8_9TREE</name>